<feature type="compositionally biased region" description="Basic and acidic residues" evidence="1">
    <location>
        <begin position="212"/>
        <end position="239"/>
    </location>
</feature>
<feature type="compositionally biased region" description="Basic and acidic residues" evidence="1">
    <location>
        <begin position="33"/>
        <end position="48"/>
    </location>
</feature>
<evidence type="ECO:0000313" key="3">
    <source>
        <dbReference type="Proteomes" id="UP000000763"/>
    </source>
</evidence>
<accession>Q0E4N3</accession>
<dbReference type="Proteomes" id="UP000000763">
    <property type="component" value="Chromosome 2"/>
</dbReference>
<gene>
    <name evidence="2" type="ordered locus">Os02g0108800</name>
</gene>
<name>Q0E4N3_ORYSJ</name>
<sequence length="302" mass="31104">MDAPRLHQLPRLLLLPGDHQEALPQPVGRSRGRSPEGGRDIRPADQRQARRRRRRRRPTLLHGLPPPAARGRGRRPAADGRRDHRALLRVPQRRHRHDGDVGGVDHGRACEPPRHPGQGPRRGETPAGANRGRPAGDAVPQGRGAGGPPAAPAGAVPAAARRAERRGGRRLRGAQGRGAERVGGGVGAGRGGVDGGEGVHAGEVHGRRRGGGGRDGEQGDNDDAVRRGAADVPRVHGGDAARGVPGGEPGEGAGVAAGDGGGGGGHGGGAGFHHRHEAPAPCSRPPKALLPLLIVLPWMNHA</sequence>
<proteinExistence type="predicted"/>
<evidence type="ECO:0000256" key="1">
    <source>
        <dbReference type="SAM" id="MobiDB-lite"/>
    </source>
</evidence>
<feature type="region of interest" description="Disordered" evidence="1">
    <location>
        <begin position="1"/>
        <end position="284"/>
    </location>
</feature>
<feature type="compositionally biased region" description="Basic and acidic residues" evidence="1">
    <location>
        <begin position="76"/>
        <end position="86"/>
    </location>
</feature>
<dbReference type="KEGG" id="dosa:Os02g0108800"/>
<organism evidence="2 3">
    <name type="scientific">Oryza sativa subsp. japonica</name>
    <name type="common">Rice</name>
    <dbReference type="NCBI Taxonomy" id="39947"/>
    <lineage>
        <taxon>Eukaryota</taxon>
        <taxon>Viridiplantae</taxon>
        <taxon>Streptophyta</taxon>
        <taxon>Embryophyta</taxon>
        <taxon>Tracheophyta</taxon>
        <taxon>Spermatophyta</taxon>
        <taxon>Magnoliopsida</taxon>
        <taxon>Liliopsida</taxon>
        <taxon>Poales</taxon>
        <taxon>Poaceae</taxon>
        <taxon>BOP clade</taxon>
        <taxon>Oryzoideae</taxon>
        <taxon>Oryzeae</taxon>
        <taxon>Oryzinae</taxon>
        <taxon>Oryza</taxon>
        <taxon>Oryza sativa</taxon>
    </lineage>
</organism>
<dbReference type="EMBL" id="AP008208">
    <property type="protein sequence ID" value="BAF07555.1"/>
    <property type="molecule type" value="Genomic_DNA"/>
</dbReference>
<feature type="compositionally biased region" description="Basic and acidic residues" evidence="1">
    <location>
        <begin position="97"/>
        <end position="114"/>
    </location>
</feature>
<reference evidence="3" key="2">
    <citation type="journal article" date="2008" name="Nucleic Acids Res.">
        <title>The rice annotation project database (RAP-DB): 2008 update.</title>
        <authorList>
            <consortium name="The rice annotation project (RAP)"/>
        </authorList>
    </citation>
    <scope>GENOME REANNOTATION</scope>
    <source>
        <strain evidence="3">cv. Nipponbare</strain>
    </source>
</reference>
<feature type="compositionally biased region" description="Gly residues" evidence="1">
    <location>
        <begin position="181"/>
        <end position="199"/>
    </location>
</feature>
<reference evidence="2 3" key="1">
    <citation type="journal article" date="2005" name="Nature">
        <title>The map-based sequence of the rice genome.</title>
        <authorList>
            <consortium name="International rice genome sequencing project (IRGSP)"/>
            <person name="Matsumoto T."/>
            <person name="Wu J."/>
            <person name="Kanamori H."/>
            <person name="Katayose Y."/>
            <person name="Fujisawa M."/>
            <person name="Namiki N."/>
            <person name="Mizuno H."/>
            <person name="Yamamoto K."/>
            <person name="Antonio B.A."/>
            <person name="Baba T."/>
            <person name="Sakata K."/>
            <person name="Nagamura Y."/>
            <person name="Aoki H."/>
            <person name="Arikawa K."/>
            <person name="Arita K."/>
            <person name="Bito T."/>
            <person name="Chiden Y."/>
            <person name="Fujitsuka N."/>
            <person name="Fukunaka R."/>
            <person name="Hamada M."/>
            <person name="Harada C."/>
            <person name="Hayashi A."/>
            <person name="Hijishita S."/>
            <person name="Honda M."/>
            <person name="Hosokawa S."/>
            <person name="Ichikawa Y."/>
            <person name="Idonuma A."/>
            <person name="Iijima M."/>
            <person name="Ikeda M."/>
            <person name="Ikeno M."/>
            <person name="Ito K."/>
            <person name="Ito S."/>
            <person name="Ito T."/>
            <person name="Ito Y."/>
            <person name="Ito Y."/>
            <person name="Iwabuchi A."/>
            <person name="Kamiya K."/>
            <person name="Karasawa W."/>
            <person name="Kurita K."/>
            <person name="Katagiri S."/>
            <person name="Kikuta A."/>
            <person name="Kobayashi H."/>
            <person name="Kobayashi N."/>
            <person name="Machita K."/>
            <person name="Maehara T."/>
            <person name="Masukawa M."/>
            <person name="Mizubayashi T."/>
            <person name="Mukai Y."/>
            <person name="Nagasaki H."/>
            <person name="Nagata Y."/>
            <person name="Naito S."/>
            <person name="Nakashima M."/>
            <person name="Nakama Y."/>
            <person name="Nakamichi Y."/>
            <person name="Nakamura M."/>
            <person name="Meguro A."/>
            <person name="Negishi M."/>
            <person name="Ohta I."/>
            <person name="Ohta T."/>
            <person name="Okamoto M."/>
            <person name="Ono N."/>
            <person name="Saji S."/>
            <person name="Sakaguchi M."/>
            <person name="Sakai K."/>
            <person name="Shibata M."/>
            <person name="Shimokawa T."/>
            <person name="Song J."/>
            <person name="Takazaki Y."/>
            <person name="Terasawa K."/>
            <person name="Tsugane M."/>
            <person name="Tsuji K."/>
            <person name="Ueda S."/>
            <person name="Waki K."/>
            <person name="Yamagata H."/>
            <person name="Yamamoto M."/>
            <person name="Yamamoto S."/>
            <person name="Yamane H."/>
            <person name="Yoshiki S."/>
            <person name="Yoshihara R."/>
            <person name="Yukawa K."/>
            <person name="Zhong H."/>
            <person name="Yano M."/>
            <person name="Yuan Q."/>
            <person name="Ouyang S."/>
            <person name="Liu J."/>
            <person name="Jones K.M."/>
            <person name="Gansberger K."/>
            <person name="Moffat K."/>
            <person name="Hill J."/>
            <person name="Bera J."/>
            <person name="Fadrosh D."/>
            <person name="Jin S."/>
            <person name="Johri S."/>
            <person name="Kim M."/>
            <person name="Overton L."/>
            <person name="Reardon M."/>
            <person name="Tsitrin T."/>
            <person name="Vuong H."/>
            <person name="Weaver B."/>
            <person name="Ciecko A."/>
            <person name="Tallon L."/>
            <person name="Jackson J."/>
            <person name="Pai G."/>
            <person name="Aken S.V."/>
            <person name="Utterback T."/>
            <person name="Reidmuller S."/>
            <person name="Feldblyum T."/>
            <person name="Hsiao J."/>
            <person name="Zismann V."/>
            <person name="Iobst S."/>
            <person name="de Vazeille A.R."/>
            <person name="Buell C.R."/>
            <person name="Ying K."/>
            <person name="Li Y."/>
            <person name="Lu T."/>
            <person name="Huang Y."/>
            <person name="Zhao Q."/>
            <person name="Feng Q."/>
            <person name="Zhang L."/>
            <person name="Zhu J."/>
            <person name="Weng Q."/>
            <person name="Mu J."/>
            <person name="Lu Y."/>
            <person name="Fan D."/>
            <person name="Liu Y."/>
            <person name="Guan J."/>
            <person name="Zhang Y."/>
            <person name="Yu S."/>
            <person name="Liu X."/>
            <person name="Zhang Y."/>
            <person name="Hong G."/>
            <person name="Han B."/>
            <person name="Choisne N."/>
            <person name="Demange N."/>
            <person name="Orjeda G."/>
            <person name="Samain S."/>
            <person name="Cattolico L."/>
            <person name="Pelletier E."/>
            <person name="Couloux A."/>
            <person name="Segurens B."/>
            <person name="Wincker P."/>
            <person name="D'Hont A."/>
            <person name="Scarpelli C."/>
            <person name="Weissenbach J."/>
            <person name="Salanoubat M."/>
            <person name="Quetier F."/>
            <person name="Yu Y."/>
            <person name="Kim H.R."/>
            <person name="Rambo T."/>
            <person name="Currie J."/>
            <person name="Collura K."/>
            <person name="Luo M."/>
            <person name="Yang T."/>
            <person name="Ammiraju J.S.S."/>
            <person name="Engler F."/>
            <person name="Soderlund C."/>
            <person name="Wing R.A."/>
            <person name="Palmer L.E."/>
            <person name="de la Bastide M."/>
            <person name="Spiegel L."/>
            <person name="Nascimento L."/>
            <person name="Zutavern T."/>
            <person name="O'Shaughnessy A."/>
            <person name="Dike S."/>
            <person name="Dedhia N."/>
            <person name="Preston R."/>
            <person name="Balija V."/>
            <person name="McCombie W.R."/>
            <person name="Chow T."/>
            <person name="Chen H."/>
            <person name="Chung M."/>
            <person name="Chen C."/>
            <person name="Shaw J."/>
            <person name="Wu H."/>
            <person name="Hsiao K."/>
            <person name="Chao Y."/>
            <person name="Chu M."/>
            <person name="Cheng C."/>
            <person name="Hour A."/>
            <person name="Lee P."/>
            <person name="Lin S."/>
            <person name="Lin Y."/>
            <person name="Liou J."/>
            <person name="Liu S."/>
            <person name="Hsing Y."/>
            <person name="Raghuvanshi S."/>
            <person name="Mohanty A."/>
            <person name="Bharti A.K."/>
            <person name="Gaur A."/>
            <person name="Gupta V."/>
            <person name="Kumar D."/>
            <person name="Ravi V."/>
            <person name="Vij S."/>
            <person name="Kapur A."/>
            <person name="Khurana P."/>
            <person name="Khurana P."/>
            <person name="Khurana J.P."/>
            <person name="Tyagi A.K."/>
            <person name="Gaikwad K."/>
            <person name="Singh A."/>
            <person name="Dalal V."/>
            <person name="Srivastava S."/>
            <person name="Dixit A."/>
            <person name="Pal A.K."/>
            <person name="Ghazi I.A."/>
            <person name="Yadav M."/>
            <person name="Pandit A."/>
            <person name="Bhargava A."/>
            <person name="Sureshbabu K."/>
            <person name="Batra K."/>
            <person name="Sharma T.R."/>
            <person name="Mohapatra T."/>
            <person name="Singh N.K."/>
            <person name="Messing J."/>
            <person name="Nelson A.B."/>
            <person name="Fuks G."/>
            <person name="Kavchok S."/>
            <person name="Keizer G."/>
            <person name="Linton E."/>
            <person name="Llaca V."/>
            <person name="Song R."/>
            <person name="Tanyolac B."/>
            <person name="Young S."/>
            <person name="Ho-Il K."/>
            <person name="Hahn J.H."/>
            <person name="Sangsakoo G."/>
            <person name="Vanavichit A."/>
            <person name="de Mattos Luiz.A.T."/>
            <person name="Zimmer P.D."/>
            <person name="Malone G."/>
            <person name="Dellagostin O."/>
            <person name="de Oliveira A.C."/>
            <person name="Bevan M."/>
            <person name="Bancroft I."/>
            <person name="Minx P."/>
            <person name="Cordum H."/>
            <person name="Wilson R."/>
            <person name="Cheng Z."/>
            <person name="Jin W."/>
            <person name="Jiang J."/>
            <person name="Leong S.A."/>
            <person name="Iwama H."/>
            <person name="Gojobori T."/>
            <person name="Itoh T."/>
            <person name="Niimura Y."/>
            <person name="Fujii Y."/>
            <person name="Habara T."/>
            <person name="Sakai H."/>
            <person name="Sato Y."/>
            <person name="Wilson G."/>
            <person name="Kumar K."/>
            <person name="McCouch S."/>
            <person name="Juretic N."/>
            <person name="Hoen D."/>
            <person name="Wright S."/>
            <person name="Bruskiewich R."/>
            <person name="Bureau T."/>
            <person name="Miyao A."/>
            <person name="Hirochika H."/>
            <person name="Nishikawa T."/>
            <person name="Kadowaki K."/>
            <person name="Sugiura M."/>
            <person name="Burr B."/>
            <person name="Sasaki T."/>
        </authorList>
    </citation>
    <scope>NUCLEOTIDE SEQUENCE [LARGE SCALE GENOMIC DNA]</scope>
    <source>
        <strain evidence="3">cv. Nipponbare</strain>
    </source>
</reference>
<protein>
    <submittedName>
        <fullName evidence="2">Os02g0108800 protein</fullName>
    </submittedName>
</protein>
<evidence type="ECO:0000313" key="2">
    <source>
        <dbReference type="EMBL" id="BAF07555.1"/>
    </source>
</evidence>
<feature type="compositionally biased region" description="Gly residues" evidence="1">
    <location>
        <begin position="244"/>
        <end position="271"/>
    </location>
</feature>
<feature type="compositionally biased region" description="Basic residues" evidence="1">
    <location>
        <begin position="49"/>
        <end position="59"/>
    </location>
</feature>
<dbReference type="AlphaFoldDB" id="Q0E4N3"/>
<feature type="compositionally biased region" description="Low complexity" evidence="1">
    <location>
        <begin position="1"/>
        <end position="16"/>
    </location>
</feature>